<dbReference type="PANTHER" id="PTHR11360">
    <property type="entry name" value="MONOCARBOXYLATE TRANSPORTER"/>
    <property type="match status" value="1"/>
</dbReference>
<keyword evidence="4" id="KW-0812">Transmembrane</keyword>
<organism evidence="5 6">
    <name type="scientific">Rhizoctonia solani</name>
    <dbReference type="NCBI Taxonomy" id="456999"/>
    <lineage>
        <taxon>Eukaryota</taxon>
        <taxon>Fungi</taxon>
        <taxon>Dikarya</taxon>
        <taxon>Basidiomycota</taxon>
        <taxon>Agaricomycotina</taxon>
        <taxon>Agaricomycetes</taxon>
        <taxon>Cantharellales</taxon>
        <taxon>Ceratobasidiaceae</taxon>
        <taxon>Rhizoctonia</taxon>
    </lineage>
</organism>
<accession>A0A8H3E3J0</accession>
<comment type="similarity">
    <text evidence="2">Belongs to the major facilitator superfamily. Monocarboxylate porter (TC 2.A.1.13) family.</text>
</comment>
<feature type="compositionally biased region" description="Basic and acidic residues" evidence="3">
    <location>
        <begin position="36"/>
        <end position="56"/>
    </location>
</feature>
<proteinExistence type="inferred from homology"/>
<feature type="transmembrane region" description="Helical" evidence="4">
    <location>
        <begin position="466"/>
        <end position="486"/>
    </location>
</feature>
<gene>
    <name evidence="5" type="ORF">RDB_LOCUS64275</name>
</gene>
<dbReference type="InterPro" id="IPR011701">
    <property type="entry name" value="MFS"/>
</dbReference>
<dbReference type="Proteomes" id="UP000663827">
    <property type="component" value="Unassembled WGS sequence"/>
</dbReference>
<feature type="transmembrane region" description="Helical" evidence="4">
    <location>
        <begin position="359"/>
        <end position="387"/>
    </location>
</feature>
<dbReference type="PANTHER" id="PTHR11360:SF287">
    <property type="entry name" value="MFS MONOCARBOXYLATE TRANSPORTER"/>
    <property type="match status" value="1"/>
</dbReference>
<sequence>MSIPLETIPSRHSGESLSRASFRISPAHHALNSIEQETRERASTRGLPRLDGRENDNSGSITQEDRTEGEESSSILLEPSNLPPADRGFQAWLYLLGAFVVETRLWGFPNSFGIFLSYYSKMYREEKGVELLLPLAGLIYCSGPVIYPIVARYPSQRRTSMWAGNFICFGSLFGASFAKKPWQIVLLQGGGYGLGGSLLYAPTVSYMSEWFYDRRGLANGVMNTGTAVGGLVLPLILPSIIRSHGTSFTLRYLSIAVFVLLSTVLPFIRPRLPEGRVRHIATTSRARWSTNTSFRLLLCLTALQGFAYFLPIVYLPTFAEDMKLSDSQASLALALLNGSSVISRIALGHLSDIFNPWVLATVTLAATSAATFVLWGALVTTIGSLTFGLDLSALLQVSSSSLRAMLGLMSYPEDDTTAATSMLGMLMLSRGLGNVLSTPISSVLIAGSMRDYIRFGLQSGSRWASLIIYIGAVFAGATSVGLFGWLRDQRMRPTPTLTR</sequence>
<dbReference type="EMBL" id="CAJNJQ010001290">
    <property type="protein sequence ID" value="CAE7131100.1"/>
    <property type="molecule type" value="Genomic_DNA"/>
</dbReference>
<evidence type="ECO:0000313" key="6">
    <source>
        <dbReference type="Proteomes" id="UP000663827"/>
    </source>
</evidence>
<feature type="transmembrane region" description="Helical" evidence="4">
    <location>
        <begin position="423"/>
        <end position="446"/>
    </location>
</feature>
<feature type="transmembrane region" description="Helical" evidence="4">
    <location>
        <begin position="216"/>
        <end position="237"/>
    </location>
</feature>
<feature type="transmembrane region" description="Helical" evidence="4">
    <location>
        <begin position="184"/>
        <end position="204"/>
    </location>
</feature>
<evidence type="ECO:0000256" key="1">
    <source>
        <dbReference type="ARBA" id="ARBA00004141"/>
    </source>
</evidence>
<evidence type="ECO:0000313" key="5">
    <source>
        <dbReference type="EMBL" id="CAE7131100.1"/>
    </source>
</evidence>
<dbReference type="Gene3D" id="1.20.1250.20">
    <property type="entry name" value="MFS general substrate transporter like domains"/>
    <property type="match status" value="2"/>
</dbReference>
<feature type="transmembrane region" description="Helical" evidence="4">
    <location>
        <begin position="249"/>
        <end position="268"/>
    </location>
</feature>
<reference evidence="5" key="1">
    <citation type="submission" date="2021-01" db="EMBL/GenBank/DDBJ databases">
        <authorList>
            <person name="Kaushik A."/>
        </authorList>
    </citation>
    <scope>NUCLEOTIDE SEQUENCE</scope>
    <source>
        <strain evidence="5">AG5</strain>
    </source>
</reference>
<feature type="transmembrane region" description="Helical" evidence="4">
    <location>
        <begin position="131"/>
        <end position="150"/>
    </location>
</feature>
<evidence type="ECO:0000256" key="3">
    <source>
        <dbReference type="SAM" id="MobiDB-lite"/>
    </source>
</evidence>
<evidence type="ECO:0000256" key="4">
    <source>
        <dbReference type="SAM" id="Phobius"/>
    </source>
</evidence>
<dbReference type="AlphaFoldDB" id="A0A8H3E3J0"/>
<dbReference type="Pfam" id="PF07690">
    <property type="entry name" value="MFS_1"/>
    <property type="match status" value="1"/>
</dbReference>
<keyword evidence="4" id="KW-1133">Transmembrane helix</keyword>
<name>A0A8H3E3J0_9AGAM</name>
<dbReference type="GO" id="GO:0016020">
    <property type="term" value="C:membrane"/>
    <property type="evidence" value="ECO:0007669"/>
    <property type="project" value="UniProtKB-SubCell"/>
</dbReference>
<feature type="transmembrane region" description="Helical" evidence="4">
    <location>
        <begin position="294"/>
        <end position="315"/>
    </location>
</feature>
<dbReference type="InterPro" id="IPR036259">
    <property type="entry name" value="MFS_trans_sf"/>
</dbReference>
<protein>
    <recommendedName>
        <fullName evidence="7">MFS general substrate transporter</fullName>
    </recommendedName>
</protein>
<feature type="transmembrane region" description="Helical" evidence="4">
    <location>
        <begin position="92"/>
        <end position="119"/>
    </location>
</feature>
<feature type="region of interest" description="Disordered" evidence="3">
    <location>
        <begin position="33"/>
        <end position="79"/>
    </location>
</feature>
<dbReference type="InterPro" id="IPR050327">
    <property type="entry name" value="Proton-linked_MCT"/>
</dbReference>
<evidence type="ECO:0000256" key="2">
    <source>
        <dbReference type="ARBA" id="ARBA00006727"/>
    </source>
</evidence>
<dbReference type="GO" id="GO:0022857">
    <property type="term" value="F:transmembrane transporter activity"/>
    <property type="evidence" value="ECO:0007669"/>
    <property type="project" value="InterPro"/>
</dbReference>
<comment type="caution">
    <text evidence="5">The sequence shown here is derived from an EMBL/GenBank/DDBJ whole genome shotgun (WGS) entry which is preliminary data.</text>
</comment>
<comment type="subcellular location">
    <subcellularLocation>
        <location evidence="1">Membrane</location>
        <topology evidence="1">Multi-pass membrane protein</topology>
    </subcellularLocation>
</comment>
<keyword evidence="4" id="KW-0472">Membrane</keyword>
<dbReference type="SUPFAM" id="SSF103473">
    <property type="entry name" value="MFS general substrate transporter"/>
    <property type="match status" value="1"/>
</dbReference>
<evidence type="ECO:0008006" key="7">
    <source>
        <dbReference type="Google" id="ProtNLM"/>
    </source>
</evidence>